<reference evidence="3 4" key="1">
    <citation type="submission" date="2019-12" db="EMBL/GenBank/DDBJ databases">
        <title>Sporaefaciens musculi gen. nov., sp. nov., a novel bacterium isolated from the caecum of an obese mouse.</title>
        <authorList>
            <person name="Rasmussen T.S."/>
            <person name="Streidl T."/>
            <person name="Hitch T.C.A."/>
            <person name="Wortmann E."/>
            <person name="Deptula P."/>
            <person name="Hansen M."/>
            <person name="Nielsen D.S."/>
            <person name="Clavel T."/>
            <person name="Vogensen F.K."/>
        </authorList>
    </citation>
    <scope>NUCLEOTIDE SEQUENCE [LARGE SCALE GENOMIC DNA]</scope>
    <source>
        <strain evidence="3 4">WCA-9-b2</strain>
    </source>
</reference>
<dbReference type="PROSITE" id="PS50943">
    <property type="entry name" value="HTH_CROC1"/>
    <property type="match status" value="1"/>
</dbReference>
<comment type="caution">
    <text evidence="3">The sequence shown here is derived from an EMBL/GenBank/DDBJ whole genome shotgun (WGS) entry which is preliminary data.</text>
</comment>
<proteinExistence type="predicted"/>
<dbReference type="GO" id="GO:0003677">
    <property type="term" value="F:DNA binding"/>
    <property type="evidence" value="ECO:0007669"/>
    <property type="project" value="UniProtKB-KW"/>
</dbReference>
<evidence type="ECO:0000313" key="3">
    <source>
        <dbReference type="EMBL" id="MXP76907.1"/>
    </source>
</evidence>
<sequence>MAFAEKLKALRHEKNMTQEYVAERMNVARSTIAGYETKNRQPSHEKLSAFANLFHVTIDYLLDDEEPSYITEDESRTMDDDAQELLKRYRRLSIRSKKDLLKHLNLLELRDGSKKSETESL</sequence>
<evidence type="ECO:0000313" key="4">
    <source>
        <dbReference type="Proteomes" id="UP000460412"/>
    </source>
</evidence>
<dbReference type="PANTHER" id="PTHR46558">
    <property type="entry name" value="TRACRIPTIONAL REGULATORY PROTEIN-RELATED-RELATED"/>
    <property type="match status" value="1"/>
</dbReference>
<dbReference type="InterPro" id="IPR010982">
    <property type="entry name" value="Lambda_DNA-bd_dom_sf"/>
</dbReference>
<keyword evidence="1" id="KW-0238">DNA-binding</keyword>
<gene>
    <name evidence="3" type="ORF">GN277_16410</name>
</gene>
<dbReference type="Pfam" id="PF01381">
    <property type="entry name" value="HTH_3"/>
    <property type="match status" value="1"/>
</dbReference>
<accession>A0A7X3MIJ6</accession>
<dbReference type="AlphaFoldDB" id="A0A7X3MIJ6"/>
<dbReference type="RefSeq" id="WP_159751951.1">
    <property type="nucleotide sequence ID" value="NZ_CASSPE010000132.1"/>
</dbReference>
<feature type="domain" description="HTH cro/C1-type" evidence="2">
    <location>
        <begin position="7"/>
        <end position="61"/>
    </location>
</feature>
<organism evidence="3 4">
    <name type="scientific">Sporofaciens musculi</name>
    <dbReference type="NCBI Taxonomy" id="2681861"/>
    <lineage>
        <taxon>Bacteria</taxon>
        <taxon>Bacillati</taxon>
        <taxon>Bacillota</taxon>
        <taxon>Clostridia</taxon>
        <taxon>Lachnospirales</taxon>
        <taxon>Lachnospiraceae</taxon>
        <taxon>Sporofaciens</taxon>
    </lineage>
</organism>
<dbReference type="CDD" id="cd00093">
    <property type="entry name" value="HTH_XRE"/>
    <property type="match status" value="1"/>
</dbReference>
<dbReference type="EMBL" id="WUQX01000001">
    <property type="protein sequence ID" value="MXP76907.1"/>
    <property type="molecule type" value="Genomic_DNA"/>
</dbReference>
<keyword evidence="4" id="KW-1185">Reference proteome</keyword>
<evidence type="ECO:0000256" key="1">
    <source>
        <dbReference type="ARBA" id="ARBA00023125"/>
    </source>
</evidence>
<dbReference type="PANTHER" id="PTHR46558:SF11">
    <property type="entry name" value="HTH-TYPE TRANSCRIPTIONAL REGULATOR XRE"/>
    <property type="match status" value="1"/>
</dbReference>
<dbReference type="Gene3D" id="1.10.260.40">
    <property type="entry name" value="lambda repressor-like DNA-binding domains"/>
    <property type="match status" value="1"/>
</dbReference>
<name>A0A7X3MIJ6_9FIRM</name>
<dbReference type="SMART" id="SM00530">
    <property type="entry name" value="HTH_XRE"/>
    <property type="match status" value="1"/>
</dbReference>
<dbReference type="Proteomes" id="UP000460412">
    <property type="component" value="Unassembled WGS sequence"/>
</dbReference>
<dbReference type="InterPro" id="IPR001387">
    <property type="entry name" value="Cro/C1-type_HTH"/>
</dbReference>
<evidence type="ECO:0000259" key="2">
    <source>
        <dbReference type="PROSITE" id="PS50943"/>
    </source>
</evidence>
<dbReference type="SUPFAM" id="SSF47413">
    <property type="entry name" value="lambda repressor-like DNA-binding domains"/>
    <property type="match status" value="1"/>
</dbReference>
<protein>
    <submittedName>
        <fullName evidence="3">Helix-turn-helix domain-containing protein</fullName>
    </submittedName>
</protein>